<comment type="caution">
    <text evidence="1">The sequence shown here is derived from an EMBL/GenBank/DDBJ whole genome shotgun (WGS) entry which is preliminary data.</text>
</comment>
<dbReference type="EMBL" id="SJKB01000005">
    <property type="protein sequence ID" value="TCC61091.1"/>
    <property type="molecule type" value="Genomic_DNA"/>
</dbReference>
<dbReference type="InterPro" id="IPR023214">
    <property type="entry name" value="HAD_sf"/>
</dbReference>
<dbReference type="InterPro" id="IPR036412">
    <property type="entry name" value="HAD-like_sf"/>
</dbReference>
<accession>A0A4R0KK93</accession>
<name>A0A4R0KK93_9ACTN</name>
<keyword evidence="1" id="KW-0378">Hydrolase</keyword>
<reference evidence="1 2" key="1">
    <citation type="submission" date="2019-02" db="EMBL/GenBank/DDBJ databases">
        <title>Kribbella capetownensis sp. nov. and Kribbella speibonae sp. nov., isolated from soil.</title>
        <authorList>
            <person name="Curtis S.M."/>
            <person name="Norton I."/>
            <person name="Everest G.J."/>
            <person name="Meyers P.R."/>
        </authorList>
    </citation>
    <scope>NUCLEOTIDE SEQUENCE [LARGE SCALE GENOMIC DNA]</scope>
    <source>
        <strain evidence="1 2">NRRL B-24813</strain>
    </source>
</reference>
<proteinExistence type="predicted"/>
<sequence length="189" mass="20002">MRHILLLDLFSTLVSGGDDERGLVHQKIAGVLGVEAGAFAREFDATAYERFIGAHGDLENTLRVVAARCGGAPGEEQVRKATEMRRGYVRQLLNAVPEGTVRTLVGLKAAGWRIGLVSDATAEVPLEWVACPLAPYFEVTAFSAEVGAVKPDPKMYLTACHALAVKPRCRAPSVPPPALVAPKAGSGVS</sequence>
<keyword evidence="2" id="KW-1185">Reference proteome</keyword>
<dbReference type="GO" id="GO:0016787">
    <property type="term" value="F:hydrolase activity"/>
    <property type="evidence" value="ECO:0007669"/>
    <property type="project" value="UniProtKB-KW"/>
</dbReference>
<dbReference type="Pfam" id="PF00702">
    <property type="entry name" value="Hydrolase"/>
    <property type="match status" value="1"/>
</dbReference>
<organism evidence="1 2">
    <name type="scientific">Kribbella pittospori</name>
    <dbReference type="NCBI Taxonomy" id="722689"/>
    <lineage>
        <taxon>Bacteria</taxon>
        <taxon>Bacillati</taxon>
        <taxon>Actinomycetota</taxon>
        <taxon>Actinomycetes</taxon>
        <taxon>Propionibacteriales</taxon>
        <taxon>Kribbellaceae</taxon>
        <taxon>Kribbella</taxon>
    </lineage>
</organism>
<dbReference type="AlphaFoldDB" id="A0A4R0KK93"/>
<dbReference type="Gene3D" id="3.40.50.1000">
    <property type="entry name" value="HAD superfamily/HAD-like"/>
    <property type="match status" value="1"/>
</dbReference>
<dbReference type="RefSeq" id="WP_131357121.1">
    <property type="nucleotide sequence ID" value="NZ_SJKB01000005.1"/>
</dbReference>
<protein>
    <submittedName>
        <fullName evidence="1">HAD family hydrolase</fullName>
    </submittedName>
</protein>
<dbReference type="Proteomes" id="UP000291144">
    <property type="component" value="Unassembled WGS sequence"/>
</dbReference>
<dbReference type="OrthoDB" id="9795007at2"/>
<evidence type="ECO:0000313" key="1">
    <source>
        <dbReference type="EMBL" id="TCC61091.1"/>
    </source>
</evidence>
<gene>
    <name evidence="1" type="ORF">E0H73_17720</name>
</gene>
<evidence type="ECO:0000313" key="2">
    <source>
        <dbReference type="Proteomes" id="UP000291144"/>
    </source>
</evidence>
<dbReference type="SUPFAM" id="SSF56784">
    <property type="entry name" value="HAD-like"/>
    <property type="match status" value="1"/>
</dbReference>